<evidence type="ECO:0000313" key="2">
    <source>
        <dbReference type="EnsemblPlants" id="AES97022"/>
    </source>
</evidence>
<dbReference type="Proteomes" id="UP000002051">
    <property type="component" value="Chromosome 5"/>
</dbReference>
<dbReference type="EMBL" id="CM001221">
    <property type="protein sequence ID" value="AES97022.1"/>
    <property type="molecule type" value="Genomic_DNA"/>
</dbReference>
<dbReference type="PANTHER" id="PTHR34023">
    <property type="entry name" value="RNASE H DOMAIN-CONTAINING PROTEIN"/>
    <property type="match status" value="1"/>
</dbReference>
<dbReference type="EnsemblPlants" id="AES97022">
    <property type="protein sequence ID" value="AES97022"/>
    <property type="gene ID" value="MTR_5g044330"/>
</dbReference>
<accession>G7JWU7</accession>
<evidence type="ECO:0000313" key="1">
    <source>
        <dbReference type="EMBL" id="AES97022.1"/>
    </source>
</evidence>
<protein>
    <submittedName>
        <fullName evidence="1 2">Uncharacterized protein</fullName>
    </submittedName>
</protein>
<dbReference type="HOGENOM" id="CLU_2816282_0_0_1"/>
<evidence type="ECO:0000313" key="3">
    <source>
        <dbReference type="Proteomes" id="UP000002051"/>
    </source>
</evidence>
<organism evidence="1 3">
    <name type="scientific">Medicago truncatula</name>
    <name type="common">Barrel medic</name>
    <name type="synonym">Medicago tribuloides</name>
    <dbReference type="NCBI Taxonomy" id="3880"/>
    <lineage>
        <taxon>Eukaryota</taxon>
        <taxon>Viridiplantae</taxon>
        <taxon>Streptophyta</taxon>
        <taxon>Embryophyta</taxon>
        <taxon>Tracheophyta</taxon>
        <taxon>Spermatophyta</taxon>
        <taxon>Magnoliopsida</taxon>
        <taxon>eudicotyledons</taxon>
        <taxon>Gunneridae</taxon>
        <taxon>Pentapetalae</taxon>
        <taxon>rosids</taxon>
        <taxon>fabids</taxon>
        <taxon>Fabales</taxon>
        <taxon>Fabaceae</taxon>
        <taxon>Papilionoideae</taxon>
        <taxon>50 kb inversion clade</taxon>
        <taxon>NPAAA clade</taxon>
        <taxon>Hologalegina</taxon>
        <taxon>IRL clade</taxon>
        <taxon>Trifolieae</taxon>
        <taxon>Medicago</taxon>
    </lineage>
</organism>
<dbReference type="PANTHER" id="PTHR34023:SF4">
    <property type="entry name" value="RNASE H TYPE-1 DOMAIN-CONTAINING PROTEIN"/>
    <property type="match status" value="1"/>
</dbReference>
<name>G7JWU7_MEDTR</name>
<dbReference type="AlphaFoldDB" id="G7JWU7"/>
<reference evidence="1 3" key="1">
    <citation type="journal article" date="2011" name="Nature">
        <title>The Medicago genome provides insight into the evolution of rhizobial symbioses.</title>
        <authorList>
            <person name="Young N.D."/>
            <person name="Debelle F."/>
            <person name="Oldroyd G.E."/>
            <person name="Geurts R."/>
            <person name="Cannon S.B."/>
            <person name="Udvardi M.K."/>
            <person name="Benedito V.A."/>
            <person name="Mayer K.F."/>
            <person name="Gouzy J."/>
            <person name="Schoof H."/>
            <person name="Van de Peer Y."/>
            <person name="Proost S."/>
            <person name="Cook D.R."/>
            <person name="Meyers B.C."/>
            <person name="Spannagl M."/>
            <person name="Cheung F."/>
            <person name="De Mita S."/>
            <person name="Krishnakumar V."/>
            <person name="Gundlach H."/>
            <person name="Zhou S."/>
            <person name="Mudge J."/>
            <person name="Bharti A.K."/>
            <person name="Murray J.D."/>
            <person name="Naoumkina M.A."/>
            <person name="Rosen B."/>
            <person name="Silverstein K.A."/>
            <person name="Tang H."/>
            <person name="Rombauts S."/>
            <person name="Zhao P.X."/>
            <person name="Zhou P."/>
            <person name="Barbe V."/>
            <person name="Bardou P."/>
            <person name="Bechner M."/>
            <person name="Bellec A."/>
            <person name="Berger A."/>
            <person name="Berges H."/>
            <person name="Bidwell S."/>
            <person name="Bisseling T."/>
            <person name="Choisne N."/>
            <person name="Couloux A."/>
            <person name="Denny R."/>
            <person name="Deshpande S."/>
            <person name="Dai X."/>
            <person name="Doyle J.J."/>
            <person name="Dudez A.M."/>
            <person name="Farmer A.D."/>
            <person name="Fouteau S."/>
            <person name="Franken C."/>
            <person name="Gibelin C."/>
            <person name="Gish J."/>
            <person name="Goldstein S."/>
            <person name="Gonzalez A.J."/>
            <person name="Green P.J."/>
            <person name="Hallab A."/>
            <person name="Hartog M."/>
            <person name="Hua A."/>
            <person name="Humphray S.J."/>
            <person name="Jeong D.H."/>
            <person name="Jing Y."/>
            <person name="Jocker A."/>
            <person name="Kenton S.M."/>
            <person name="Kim D.J."/>
            <person name="Klee K."/>
            <person name="Lai H."/>
            <person name="Lang C."/>
            <person name="Lin S."/>
            <person name="Macmil S.L."/>
            <person name="Magdelenat G."/>
            <person name="Matthews L."/>
            <person name="McCorrison J."/>
            <person name="Monaghan E.L."/>
            <person name="Mun J.H."/>
            <person name="Najar F.Z."/>
            <person name="Nicholson C."/>
            <person name="Noirot C."/>
            <person name="O'Bleness M."/>
            <person name="Paule C.R."/>
            <person name="Poulain J."/>
            <person name="Prion F."/>
            <person name="Qin B."/>
            <person name="Qu C."/>
            <person name="Retzel E.F."/>
            <person name="Riddle C."/>
            <person name="Sallet E."/>
            <person name="Samain S."/>
            <person name="Samson N."/>
            <person name="Sanders I."/>
            <person name="Saurat O."/>
            <person name="Scarpelli C."/>
            <person name="Schiex T."/>
            <person name="Segurens B."/>
            <person name="Severin A.J."/>
            <person name="Sherrier D.J."/>
            <person name="Shi R."/>
            <person name="Sims S."/>
            <person name="Singer S.R."/>
            <person name="Sinharoy S."/>
            <person name="Sterck L."/>
            <person name="Viollet A."/>
            <person name="Wang B.B."/>
            <person name="Wang K."/>
            <person name="Wang M."/>
            <person name="Wang X."/>
            <person name="Warfsmann J."/>
            <person name="Weissenbach J."/>
            <person name="White D.D."/>
            <person name="White J.D."/>
            <person name="Wiley G.B."/>
            <person name="Wincker P."/>
            <person name="Xing Y."/>
            <person name="Yang L."/>
            <person name="Yao Z."/>
            <person name="Ying F."/>
            <person name="Zhai J."/>
            <person name="Zhou L."/>
            <person name="Zuber A."/>
            <person name="Denarie J."/>
            <person name="Dixon R.A."/>
            <person name="May G.D."/>
            <person name="Schwartz D.C."/>
            <person name="Rogers J."/>
            <person name="Quetier F."/>
            <person name="Town C.D."/>
            <person name="Roe B.A."/>
        </authorList>
    </citation>
    <scope>NUCLEOTIDE SEQUENCE [LARGE SCALE GENOMIC DNA]</scope>
    <source>
        <strain evidence="1">A17</strain>
        <strain evidence="2 3">cv. Jemalong A17</strain>
    </source>
</reference>
<proteinExistence type="predicted"/>
<gene>
    <name evidence="1" type="ordered locus">MTR_5g044330</name>
</gene>
<keyword evidence="3" id="KW-1185">Reference proteome</keyword>
<dbReference type="PaxDb" id="3880-AES97022"/>
<reference evidence="2" key="3">
    <citation type="submission" date="2015-04" db="UniProtKB">
        <authorList>
            <consortium name="EnsemblPlants"/>
        </authorList>
    </citation>
    <scope>IDENTIFICATION</scope>
    <source>
        <strain evidence="2">cv. Jemalong A17</strain>
    </source>
</reference>
<reference evidence="1 3" key="2">
    <citation type="journal article" date="2014" name="BMC Genomics">
        <title>An improved genome release (version Mt4.0) for the model legume Medicago truncatula.</title>
        <authorList>
            <person name="Tang H."/>
            <person name="Krishnakumar V."/>
            <person name="Bidwell S."/>
            <person name="Rosen B."/>
            <person name="Chan A."/>
            <person name="Zhou S."/>
            <person name="Gentzbittel L."/>
            <person name="Childs K.L."/>
            <person name="Yandell M."/>
            <person name="Gundlach H."/>
            <person name="Mayer K.F."/>
            <person name="Schwartz D.C."/>
            <person name="Town C.D."/>
        </authorList>
    </citation>
    <scope>GENOME REANNOTATION</scope>
    <source>
        <strain evidence="2 3">cv. Jemalong A17</strain>
    </source>
</reference>
<sequence length="67" mass="7746">MAIKHLLRRDWMVSLRHTFRKRNIVVADFLLKKDALNSSNLVILNETPPDMVSILLANIMGVEFVQL</sequence>